<feature type="transmembrane region" description="Helical" evidence="4">
    <location>
        <begin position="247"/>
        <end position="266"/>
    </location>
</feature>
<dbReference type="EMBL" id="CP018477">
    <property type="protein sequence ID" value="ASV72729.1"/>
    <property type="molecule type" value="Genomic_DNA"/>
</dbReference>
<keyword evidence="1" id="KW-0677">Repeat</keyword>
<keyword evidence="4" id="KW-0472">Membrane</keyword>
<dbReference type="GO" id="GO:0060090">
    <property type="term" value="F:molecular adaptor activity"/>
    <property type="evidence" value="ECO:0007669"/>
    <property type="project" value="TreeGrafter"/>
</dbReference>
<organism evidence="5 6">
    <name type="scientific">Thermogutta terrifontis</name>
    <dbReference type="NCBI Taxonomy" id="1331910"/>
    <lineage>
        <taxon>Bacteria</taxon>
        <taxon>Pseudomonadati</taxon>
        <taxon>Planctomycetota</taxon>
        <taxon>Planctomycetia</taxon>
        <taxon>Pirellulales</taxon>
        <taxon>Thermoguttaceae</taxon>
        <taxon>Thermogutta</taxon>
    </lineage>
</organism>
<dbReference type="PROSITE" id="PS50293">
    <property type="entry name" value="TPR_REGION"/>
    <property type="match status" value="1"/>
</dbReference>
<dbReference type="GO" id="GO:0072380">
    <property type="term" value="C:TRC complex"/>
    <property type="evidence" value="ECO:0007669"/>
    <property type="project" value="TreeGrafter"/>
</dbReference>
<dbReference type="InterPro" id="IPR047150">
    <property type="entry name" value="SGT"/>
</dbReference>
<evidence type="ECO:0000313" key="6">
    <source>
        <dbReference type="Proteomes" id="UP000215086"/>
    </source>
</evidence>
<reference evidence="5 6" key="1">
    <citation type="journal article" name="Front. Microbiol.">
        <title>Sugar Metabolism of the First Thermophilic Planctomycete Thermogutta terrifontis: Comparative Genomic and Transcriptomic Approaches.</title>
        <authorList>
            <person name="Elcheninov A.G."/>
            <person name="Menzel P."/>
            <person name="Gudbergsdottir S.R."/>
            <person name="Slesarev A.I."/>
            <person name="Kadnikov V.V."/>
            <person name="Krogh A."/>
            <person name="Bonch-Osmolovskaya E.A."/>
            <person name="Peng X."/>
            <person name="Kublanov I.V."/>
        </authorList>
    </citation>
    <scope>NUCLEOTIDE SEQUENCE [LARGE SCALE GENOMIC DNA]</scope>
    <source>
        <strain evidence="5 6">R1</strain>
    </source>
</reference>
<dbReference type="PANTHER" id="PTHR45831:SF2">
    <property type="entry name" value="LD24721P"/>
    <property type="match status" value="1"/>
</dbReference>
<gene>
    <name evidence="5" type="ORF">THTE_0127</name>
</gene>
<keyword evidence="4" id="KW-1133">Transmembrane helix</keyword>
<evidence type="ECO:0000256" key="4">
    <source>
        <dbReference type="SAM" id="Phobius"/>
    </source>
</evidence>
<dbReference type="KEGG" id="ttf:THTE_0127"/>
<feature type="repeat" description="TPR" evidence="3">
    <location>
        <begin position="142"/>
        <end position="175"/>
    </location>
</feature>
<dbReference type="PROSITE" id="PS50005">
    <property type="entry name" value="TPR"/>
    <property type="match status" value="2"/>
</dbReference>
<protein>
    <submittedName>
        <fullName evidence="5">TPR domain protein, putative component of TonB system</fullName>
    </submittedName>
</protein>
<proteinExistence type="predicted"/>
<dbReference type="PANTHER" id="PTHR45831">
    <property type="entry name" value="LD24721P"/>
    <property type="match status" value="1"/>
</dbReference>
<dbReference type="Gene3D" id="1.25.40.10">
    <property type="entry name" value="Tetratricopeptide repeat domain"/>
    <property type="match status" value="2"/>
</dbReference>
<dbReference type="SUPFAM" id="SSF48452">
    <property type="entry name" value="TPR-like"/>
    <property type="match status" value="1"/>
</dbReference>
<feature type="repeat" description="TPR" evidence="3">
    <location>
        <begin position="40"/>
        <end position="73"/>
    </location>
</feature>
<dbReference type="GO" id="GO:0006620">
    <property type="term" value="P:post-translational protein targeting to endoplasmic reticulum membrane"/>
    <property type="evidence" value="ECO:0007669"/>
    <property type="project" value="TreeGrafter"/>
</dbReference>
<dbReference type="RefSeq" id="WP_095413575.1">
    <property type="nucleotide sequence ID" value="NZ_CP018477.1"/>
</dbReference>
<accession>A0A286R9T6</accession>
<name>A0A286R9T6_9BACT</name>
<dbReference type="Proteomes" id="UP000215086">
    <property type="component" value="Chromosome"/>
</dbReference>
<sequence>MDPVEREEHLENVLQAIDRKEYLRALSEADQWLTEDPADATGYSMRALVLIRLGRFRDALEDARRARQLEPHDPQVVMVFAMAAEAENRLSWAQEAWEEAVQLSHSAPAVLREFARFMVDHRGPKPALEAARRAVEADRSNSQAWSLLAAAQLRMHQFQEAEESLKRALALDPNNVQAQALMAQYLLLRGKQNEALAISKLLQDHEQARPIVEWIQGETKKRNLERILVERALDLEARRPDPGSWRWFSLMWWVLAYTGALAVALVLDVAGIGNWIFLLVLAFLGIHLVLWALLFRG</sequence>
<dbReference type="InterPro" id="IPR019734">
    <property type="entry name" value="TPR_rpt"/>
</dbReference>
<feature type="transmembrane region" description="Helical" evidence="4">
    <location>
        <begin position="272"/>
        <end position="295"/>
    </location>
</feature>
<keyword evidence="4" id="KW-0812">Transmembrane</keyword>
<evidence type="ECO:0000256" key="2">
    <source>
        <dbReference type="ARBA" id="ARBA00022803"/>
    </source>
</evidence>
<dbReference type="GO" id="GO:0016020">
    <property type="term" value="C:membrane"/>
    <property type="evidence" value="ECO:0007669"/>
    <property type="project" value="TreeGrafter"/>
</dbReference>
<keyword evidence="6" id="KW-1185">Reference proteome</keyword>
<keyword evidence="2 3" id="KW-0802">TPR repeat</keyword>
<evidence type="ECO:0000256" key="1">
    <source>
        <dbReference type="ARBA" id="ARBA00022737"/>
    </source>
</evidence>
<evidence type="ECO:0000313" key="5">
    <source>
        <dbReference type="EMBL" id="ASV72729.1"/>
    </source>
</evidence>
<dbReference type="SMART" id="SM00028">
    <property type="entry name" value="TPR"/>
    <property type="match status" value="2"/>
</dbReference>
<dbReference type="InterPro" id="IPR011990">
    <property type="entry name" value="TPR-like_helical_dom_sf"/>
</dbReference>
<evidence type="ECO:0000256" key="3">
    <source>
        <dbReference type="PROSITE-ProRule" id="PRU00339"/>
    </source>
</evidence>
<dbReference type="Pfam" id="PF00515">
    <property type="entry name" value="TPR_1"/>
    <property type="match status" value="1"/>
</dbReference>
<dbReference type="AlphaFoldDB" id="A0A286R9T6"/>